<dbReference type="Pfam" id="PF12550">
    <property type="entry name" value="GCR1_C"/>
    <property type="match status" value="1"/>
</dbReference>
<dbReference type="EMBL" id="KN836322">
    <property type="protein sequence ID" value="KIK32246.1"/>
    <property type="molecule type" value="Genomic_DNA"/>
</dbReference>
<keyword evidence="3" id="KW-1185">Reference proteome</keyword>
<gene>
    <name evidence="2" type="ORF">CY34DRAFT_101922</name>
</gene>
<evidence type="ECO:0000313" key="3">
    <source>
        <dbReference type="Proteomes" id="UP000054485"/>
    </source>
</evidence>
<dbReference type="OrthoDB" id="2663544at2759"/>
<dbReference type="Proteomes" id="UP000054485">
    <property type="component" value="Unassembled WGS sequence"/>
</dbReference>
<organism evidence="2 3">
    <name type="scientific">Suillus luteus UH-Slu-Lm8-n1</name>
    <dbReference type="NCBI Taxonomy" id="930992"/>
    <lineage>
        <taxon>Eukaryota</taxon>
        <taxon>Fungi</taxon>
        <taxon>Dikarya</taxon>
        <taxon>Basidiomycota</taxon>
        <taxon>Agaricomycotina</taxon>
        <taxon>Agaricomycetes</taxon>
        <taxon>Agaricomycetidae</taxon>
        <taxon>Boletales</taxon>
        <taxon>Suillineae</taxon>
        <taxon>Suillaceae</taxon>
        <taxon>Suillus</taxon>
    </lineage>
</organism>
<evidence type="ECO:0000313" key="2">
    <source>
        <dbReference type="EMBL" id="KIK32246.1"/>
    </source>
</evidence>
<proteinExistence type="predicted"/>
<feature type="domain" description="Transcription activator GCR1-like" evidence="1">
    <location>
        <begin position="76"/>
        <end position="144"/>
    </location>
</feature>
<dbReference type="InterPro" id="IPR022210">
    <property type="entry name" value="TF_GCR1-like"/>
</dbReference>
<sequence length="186" mass="20857">MPATSTSVPSVSCPTNFALPSFSADQPLALDASPSDPRPEKWAALLTKYGRDKLDAHEWEWKSGDWLPRYRYQPVDAITDIWTEYVDGLNGHLSTRELKDRWGAKWRRNEGGLKTEAARRSKVVSLVEQLSARPNWNVSLALRFLVEKYENTPAFVGKVRAFCDYLQKNGGAGFQAVIAAASHYPS</sequence>
<protein>
    <recommendedName>
        <fullName evidence="1">Transcription activator GCR1-like domain-containing protein</fullName>
    </recommendedName>
</protein>
<evidence type="ECO:0000259" key="1">
    <source>
        <dbReference type="Pfam" id="PF12550"/>
    </source>
</evidence>
<dbReference type="STRING" id="930992.A0A0C9ZSH2"/>
<dbReference type="HOGENOM" id="CLU_1643922_0_0_1"/>
<name>A0A0C9ZSH2_9AGAM</name>
<reference evidence="3" key="2">
    <citation type="submission" date="2015-01" db="EMBL/GenBank/DDBJ databases">
        <title>Evolutionary Origins and Diversification of the Mycorrhizal Mutualists.</title>
        <authorList>
            <consortium name="DOE Joint Genome Institute"/>
            <consortium name="Mycorrhizal Genomics Consortium"/>
            <person name="Kohler A."/>
            <person name="Kuo A."/>
            <person name="Nagy L.G."/>
            <person name="Floudas D."/>
            <person name="Copeland A."/>
            <person name="Barry K.W."/>
            <person name="Cichocki N."/>
            <person name="Veneault-Fourrey C."/>
            <person name="LaButti K."/>
            <person name="Lindquist E.A."/>
            <person name="Lipzen A."/>
            <person name="Lundell T."/>
            <person name="Morin E."/>
            <person name="Murat C."/>
            <person name="Riley R."/>
            <person name="Ohm R."/>
            <person name="Sun H."/>
            <person name="Tunlid A."/>
            <person name="Henrissat B."/>
            <person name="Grigoriev I.V."/>
            <person name="Hibbett D.S."/>
            <person name="Martin F."/>
        </authorList>
    </citation>
    <scope>NUCLEOTIDE SEQUENCE [LARGE SCALE GENOMIC DNA]</scope>
    <source>
        <strain evidence="3">UH-Slu-Lm8-n1</strain>
    </source>
</reference>
<dbReference type="AlphaFoldDB" id="A0A0C9ZSH2"/>
<reference evidence="2 3" key="1">
    <citation type="submission" date="2014-04" db="EMBL/GenBank/DDBJ databases">
        <authorList>
            <consortium name="DOE Joint Genome Institute"/>
            <person name="Kuo A."/>
            <person name="Ruytinx J."/>
            <person name="Rineau F."/>
            <person name="Colpaert J."/>
            <person name="Kohler A."/>
            <person name="Nagy L.G."/>
            <person name="Floudas D."/>
            <person name="Copeland A."/>
            <person name="Barry K.W."/>
            <person name="Cichocki N."/>
            <person name="Veneault-Fourrey C."/>
            <person name="LaButti K."/>
            <person name="Lindquist E.A."/>
            <person name="Lipzen A."/>
            <person name="Lundell T."/>
            <person name="Morin E."/>
            <person name="Murat C."/>
            <person name="Sun H."/>
            <person name="Tunlid A."/>
            <person name="Henrissat B."/>
            <person name="Grigoriev I.V."/>
            <person name="Hibbett D.S."/>
            <person name="Martin F."/>
            <person name="Nordberg H.P."/>
            <person name="Cantor M.N."/>
            <person name="Hua S.X."/>
        </authorList>
    </citation>
    <scope>NUCLEOTIDE SEQUENCE [LARGE SCALE GENOMIC DNA]</scope>
    <source>
        <strain evidence="2 3">UH-Slu-Lm8-n1</strain>
    </source>
</reference>
<dbReference type="InParanoid" id="A0A0C9ZSH2"/>
<accession>A0A0C9ZSH2</accession>